<dbReference type="GO" id="GO:0005615">
    <property type="term" value="C:extracellular space"/>
    <property type="evidence" value="ECO:0007669"/>
    <property type="project" value="TreeGrafter"/>
</dbReference>
<accession>A0A0J9YAS9</accession>
<dbReference type="GO" id="GO:0030182">
    <property type="term" value="P:neuron differentiation"/>
    <property type="evidence" value="ECO:0007669"/>
    <property type="project" value="TreeGrafter"/>
</dbReference>
<name>A0A0J9YAS9_BRUMA</name>
<keyword evidence="7" id="KW-1015">Disulfide bond</keyword>
<evidence type="ECO:0000256" key="5">
    <source>
        <dbReference type="ARBA" id="ARBA00022530"/>
    </source>
</evidence>
<dbReference type="PRINTS" id="PR01349">
    <property type="entry name" value="WNTPROTEIN"/>
</dbReference>
<keyword evidence="3 8" id="KW-0217">Developmental protein</keyword>
<dbReference type="AlphaFoldDB" id="A0A0J9YAS9"/>
<proteinExistence type="inferred from homology"/>
<evidence type="ECO:0000256" key="3">
    <source>
        <dbReference type="ARBA" id="ARBA00022473"/>
    </source>
</evidence>
<evidence type="ECO:0000313" key="9">
    <source>
        <dbReference type="EMBL" id="CDQ05142.1"/>
    </source>
</evidence>
<evidence type="ECO:0000256" key="1">
    <source>
        <dbReference type="ARBA" id="ARBA00004498"/>
    </source>
</evidence>
<evidence type="ECO:0000256" key="4">
    <source>
        <dbReference type="ARBA" id="ARBA00022525"/>
    </source>
</evidence>
<dbReference type="GO" id="GO:0005125">
    <property type="term" value="F:cytokine activity"/>
    <property type="evidence" value="ECO:0007669"/>
    <property type="project" value="TreeGrafter"/>
</dbReference>
<dbReference type="PANTHER" id="PTHR12027">
    <property type="entry name" value="WNT RELATED"/>
    <property type="match status" value="1"/>
</dbReference>
<evidence type="ECO:0000256" key="2">
    <source>
        <dbReference type="ARBA" id="ARBA00005683"/>
    </source>
</evidence>
<protein>
    <recommendedName>
        <fullName evidence="8">Protein Wnt</fullName>
    </recommendedName>
</protein>
<comment type="subcellular location">
    <subcellularLocation>
        <location evidence="1 8">Secreted</location>
        <location evidence="1 8">Extracellular space</location>
        <location evidence="1 8">Extracellular matrix</location>
    </subcellularLocation>
</comment>
<dbReference type="Pfam" id="PF00110">
    <property type="entry name" value="wnt"/>
    <property type="match status" value="1"/>
</dbReference>
<reference evidence="9" key="2">
    <citation type="submission" date="2012-12" db="EMBL/GenBank/DDBJ databases">
        <authorList>
            <person name="Gao Y.W."/>
            <person name="Fan S.T."/>
            <person name="Sun H.T."/>
            <person name="Wang Z."/>
            <person name="Gao X.L."/>
            <person name="Li Y.G."/>
            <person name="Wang T.C."/>
            <person name="Zhang K."/>
            <person name="Xu W.W."/>
            <person name="Yu Z.J."/>
            <person name="Xia X.Z."/>
        </authorList>
    </citation>
    <scope>NUCLEOTIDE SEQUENCE</scope>
    <source>
        <strain evidence="9">FR3</strain>
    </source>
</reference>
<dbReference type="EMBL" id="LN856686">
    <property type="protein sequence ID" value="CDQ05142.1"/>
    <property type="molecule type" value="Genomic_DNA"/>
</dbReference>
<dbReference type="GO" id="GO:0060070">
    <property type="term" value="P:canonical Wnt signaling pathway"/>
    <property type="evidence" value="ECO:0007669"/>
    <property type="project" value="TreeGrafter"/>
</dbReference>
<dbReference type="InterPro" id="IPR005817">
    <property type="entry name" value="Wnt"/>
</dbReference>
<keyword evidence="6 8" id="KW-0879">Wnt signaling pathway</keyword>
<organism evidence="9">
    <name type="scientific">Brugia malayi</name>
    <name type="common">Filarial nematode worm</name>
    <dbReference type="NCBI Taxonomy" id="6279"/>
    <lineage>
        <taxon>Eukaryota</taxon>
        <taxon>Metazoa</taxon>
        <taxon>Ecdysozoa</taxon>
        <taxon>Nematoda</taxon>
        <taxon>Chromadorea</taxon>
        <taxon>Rhabditida</taxon>
        <taxon>Spirurina</taxon>
        <taxon>Spiruromorpha</taxon>
        <taxon>Filarioidea</taxon>
        <taxon>Onchocercidae</taxon>
        <taxon>Brugia</taxon>
    </lineage>
</organism>
<sequence length="183" mass="20862">MKSTKEQAYVYALSSAALTHHVAKACVSGDLPYCPCGLNSPTASADASYKWKGCSDNVLYGQRVSREWADASWRKKWRPGSNATTPNRRRNRELLDDWAYINTDFSERKSVTDLPPRAQMNEHNNEVGRQARMCRRISDLMPVIIRASQTTVSICQKVFADRRWNCSSILRAPRYKSDLTKVK</sequence>
<keyword evidence="4" id="KW-0964">Secreted</keyword>
<evidence type="ECO:0000256" key="7">
    <source>
        <dbReference type="ARBA" id="ARBA00023157"/>
    </source>
</evidence>
<comment type="similarity">
    <text evidence="2 8">Belongs to the Wnt family.</text>
</comment>
<reference evidence="9" key="1">
    <citation type="journal article" date="2007" name="Science">
        <title>Draft genome of the filarial nematode parasite Brugia malayi.</title>
        <authorList>
            <person name="Ghedin E."/>
            <person name="Wang S."/>
            <person name="Spiro D."/>
            <person name="Caler E."/>
            <person name="Zhao Q."/>
            <person name="Crabtree J."/>
            <person name="Allen J.E."/>
            <person name="Delcher A.L."/>
            <person name="Guiliano D.B."/>
            <person name="Miranda-Saavedra D."/>
            <person name="Angiuoli S.V."/>
            <person name="Creasy T."/>
            <person name="Amedeo P."/>
            <person name="Haas B."/>
            <person name="El-Sayed N.M."/>
            <person name="Wortman J.R."/>
            <person name="Feldblyum T."/>
            <person name="Tallon L."/>
            <person name="Schatz M."/>
            <person name="Shumway M."/>
            <person name="Koo H."/>
            <person name="Salzberg S.L."/>
            <person name="Schobel S."/>
            <person name="Pertea M."/>
            <person name="Pop M."/>
            <person name="White O."/>
            <person name="Barton G.J."/>
            <person name="Carlow C.K."/>
            <person name="Crawford M.J."/>
            <person name="Daub J."/>
            <person name="Dimmic M.W."/>
            <person name="Estes C.F."/>
            <person name="Foster J.M."/>
            <person name="Ganatra M."/>
            <person name="Gregory W.F."/>
            <person name="Johnson N.M."/>
            <person name="Jin J."/>
            <person name="Komuniecki R."/>
            <person name="Korf I."/>
            <person name="Kumar S."/>
            <person name="Laney S."/>
            <person name="Li B.W."/>
            <person name="Li W."/>
            <person name="Lindblom T.H."/>
            <person name="Lustigman S."/>
            <person name="Ma D."/>
            <person name="Maina C.V."/>
            <person name="Martin D.M."/>
            <person name="McCarter J.P."/>
            <person name="McReynolds L."/>
            <person name="Mitreva M."/>
            <person name="Nutman T.B."/>
            <person name="Parkinson J."/>
            <person name="Peregrin-Alvarez J.M."/>
            <person name="Poole C."/>
            <person name="Ren Q."/>
            <person name="Saunders L."/>
            <person name="Sluder A.E."/>
            <person name="Smith K."/>
            <person name="Stanke M."/>
            <person name="Unnasch T.R."/>
            <person name="Ware J."/>
            <person name="Wei A.D."/>
            <person name="Weil G."/>
            <person name="Williams D.J."/>
            <person name="Zhang Y."/>
            <person name="Williams S.A."/>
            <person name="Fraser-Liggett C."/>
            <person name="Slatko B."/>
            <person name="Blaxter M.L."/>
            <person name="Scott A.L."/>
        </authorList>
    </citation>
    <scope>NUCLEOTIDE SEQUENCE</scope>
    <source>
        <strain evidence="9">FR3</strain>
    </source>
</reference>
<evidence type="ECO:0000256" key="6">
    <source>
        <dbReference type="ARBA" id="ARBA00022687"/>
    </source>
</evidence>
<comment type="function">
    <text evidence="8">Ligand for members of the frizzled family of seven transmembrane receptors.</text>
</comment>
<dbReference type="SMART" id="SM00097">
    <property type="entry name" value="WNT1"/>
    <property type="match status" value="1"/>
</dbReference>
<keyword evidence="5" id="KW-0272">Extracellular matrix</keyword>
<dbReference type="GO" id="GO:0045165">
    <property type="term" value="P:cell fate commitment"/>
    <property type="evidence" value="ECO:0007669"/>
    <property type="project" value="TreeGrafter"/>
</dbReference>
<dbReference type="GO" id="GO:0005109">
    <property type="term" value="F:frizzled binding"/>
    <property type="evidence" value="ECO:0007669"/>
    <property type="project" value="TreeGrafter"/>
</dbReference>
<gene>
    <name evidence="9" type="ORF">Bm8804</name>
    <name evidence="9" type="ORF">BM_Bm8804</name>
</gene>
<evidence type="ECO:0000256" key="8">
    <source>
        <dbReference type="RuleBase" id="RU003500"/>
    </source>
</evidence>
<dbReference type="PANTHER" id="PTHR12027:SF102">
    <property type="entry name" value="PROTEIN WNT"/>
    <property type="match status" value="1"/>
</dbReference>